<dbReference type="Pfam" id="PF17805">
    <property type="entry name" value="AsnC_trans_reg2"/>
    <property type="match status" value="1"/>
</dbReference>
<feature type="domain" description="Siroheme decarboxylase AsnC-like ligand binding" evidence="7">
    <location>
        <begin position="95"/>
        <end position="164"/>
    </location>
</feature>
<dbReference type="GO" id="GO:0016829">
    <property type="term" value="F:lyase activity"/>
    <property type="evidence" value="ECO:0007669"/>
    <property type="project" value="UniProtKB-KW"/>
</dbReference>
<dbReference type="EC" id="4.1.1.111" evidence="4"/>
<gene>
    <name evidence="9" type="primary">nirG</name>
    <name evidence="9" type="ORF">OTERR_20910</name>
</gene>
<dbReference type="InterPro" id="IPR019888">
    <property type="entry name" value="Tscrpt_reg_AsnC-like"/>
</dbReference>
<evidence type="ECO:0000256" key="6">
    <source>
        <dbReference type="SAM" id="MobiDB-lite"/>
    </source>
</evidence>
<feature type="domain" description="Siroheme decarboxylase NirL-like HTH" evidence="8">
    <location>
        <begin position="33"/>
        <end position="77"/>
    </location>
</feature>
<reference evidence="9 10" key="1">
    <citation type="submission" date="2017-07" db="EMBL/GenBank/DDBJ databases">
        <title>Complete genome sequence of Oryzomicrobium terrae TPP412.</title>
        <authorList>
            <person name="Chiu L.-W."/>
            <person name="Lo K.-J."/>
            <person name="Tsai Y.-M."/>
            <person name="Lin S.-S."/>
            <person name="Kuo C.-H."/>
            <person name="Liu C.-T."/>
        </authorList>
    </citation>
    <scope>NUCLEOTIDE SEQUENCE [LARGE SCALE GENOMIC DNA]</scope>
    <source>
        <strain evidence="9 10">TPP412</strain>
    </source>
</reference>
<proteinExistence type="inferred from homology"/>
<feature type="compositionally biased region" description="Pro residues" evidence="6">
    <location>
        <begin position="1"/>
        <end position="10"/>
    </location>
</feature>
<dbReference type="EMBL" id="CP022579">
    <property type="protein sequence ID" value="QEL65567.1"/>
    <property type="molecule type" value="Genomic_DNA"/>
</dbReference>
<evidence type="ECO:0000313" key="10">
    <source>
        <dbReference type="Proteomes" id="UP000323671"/>
    </source>
</evidence>
<feature type="region of interest" description="Disordered" evidence="6">
    <location>
        <begin position="1"/>
        <end position="23"/>
    </location>
</feature>
<dbReference type="PANTHER" id="PTHR43413">
    <property type="entry name" value="TRANSCRIPTIONAL REGULATOR, ASNC FAMILY"/>
    <property type="match status" value="1"/>
</dbReference>
<name>A0A5C1EBK7_9RHOO</name>
<dbReference type="InterPro" id="IPR053953">
    <property type="entry name" value="NirdL-like_HTH"/>
</dbReference>
<accession>A0A5C1EBK7</accession>
<evidence type="ECO:0000256" key="2">
    <source>
        <dbReference type="ARBA" id="ARBA00023444"/>
    </source>
</evidence>
<protein>
    <recommendedName>
        <fullName evidence="4">siroheme decarboxylase</fullName>
        <ecNumber evidence="4">4.1.1.111</ecNumber>
    </recommendedName>
</protein>
<dbReference type="PANTHER" id="PTHR43413:SF1">
    <property type="entry name" value="SIROHEME DECARBOXYLASE NIRL SUBUNIT"/>
    <property type="match status" value="1"/>
</dbReference>
<comment type="catalytic activity">
    <reaction evidence="5">
        <text>siroheme + 2 H(+) = 12,18-didecarboxysiroheme + 2 CO2</text>
        <dbReference type="Rhea" id="RHEA:19093"/>
        <dbReference type="ChEBI" id="CHEBI:15378"/>
        <dbReference type="ChEBI" id="CHEBI:16526"/>
        <dbReference type="ChEBI" id="CHEBI:60052"/>
        <dbReference type="ChEBI" id="CHEBI:140497"/>
        <dbReference type="EC" id="4.1.1.111"/>
    </reaction>
</comment>
<sequence>MPDPVPPSPPSSAAAPETSRRGAFTPIPLDDLDRAILARLQGDFPLSEAPFAEAAAALGCDEATLIARIELLLEARVLTRFGPLFQVERMGGAFVLAALAVPEERYEAVAEAVNALPEVAHNYRREHALNMWFVLATETPDGIPRAIAAIEAATGLPVFAFPKEEEFFVEMKLEARV</sequence>
<evidence type="ECO:0000256" key="3">
    <source>
        <dbReference type="ARBA" id="ARBA00023457"/>
    </source>
</evidence>
<comment type="similarity">
    <text evidence="3">Belongs to the Ahb/Nir family.</text>
</comment>
<evidence type="ECO:0000259" key="7">
    <source>
        <dbReference type="Pfam" id="PF17805"/>
    </source>
</evidence>
<organism evidence="9 10">
    <name type="scientific">Oryzomicrobium terrae</name>
    <dbReference type="NCBI Taxonomy" id="1735038"/>
    <lineage>
        <taxon>Bacteria</taxon>
        <taxon>Pseudomonadati</taxon>
        <taxon>Pseudomonadota</taxon>
        <taxon>Betaproteobacteria</taxon>
        <taxon>Rhodocyclales</taxon>
        <taxon>Rhodocyclaceae</taxon>
        <taxon>Oryzomicrobium</taxon>
    </lineage>
</organism>
<evidence type="ECO:0000256" key="1">
    <source>
        <dbReference type="ARBA" id="ARBA00023239"/>
    </source>
</evidence>
<dbReference type="KEGG" id="otr:OTERR_20910"/>
<evidence type="ECO:0000256" key="4">
    <source>
        <dbReference type="ARBA" id="ARBA00023471"/>
    </source>
</evidence>
<keyword evidence="1" id="KW-0456">Lyase</keyword>
<comment type="pathway">
    <text evidence="2">Porphyrin-containing compound metabolism.</text>
</comment>
<keyword evidence="10" id="KW-1185">Reference proteome</keyword>
<dbReference type="Gene3D" id="3.30.70.3460">
    <property type="match status" value="1"/>
</dbReference>
<dbReference type="RefSeq" id="WP_149425737.1">
    <property type="nucleotide sequence ID" value="NZ_CP022579.1"/>
</dbReference>
<evidence type="ECO:0000256" key="5">
    <source>
        <dbReference type="ARBA" id="ARBA00048470"/>
    </source>
</evidence>
<dbReference type="AlphaFoldDB" id="A0A5C1EBK7"/>
<evidence type="ECO:0000313" key="9">
    <source>
        <dbReference type="EMBL" id="QEL65567.1"/>
    </source>
</evidence>
<dbReference type="Proteomes" id="UP000323671">
    <property type="component" value="Chromosome"/>
</dbReference>
<dbReference type="Gene3D" id="1.10.10.10">
    <property type="entry name" value="Winged helix-like DNA-binding domain superfamily/Winged helix DNA-binding domain"/>
    <property type="match status" value="1"/>
</dbReference>
<dbReference type="InterPro" id="IPR036388">
    <property type="entry name" value="WH-like_DNA-bd_sf"/>
</dbReference>
<evidence type="ECO:0000259" key="8">
    <source>
        <dbReference type="Pfam" id="PF22451"/>
    </source>
</evidence>
<dbReference type="SMART" id="SM00344">
    <property type="entry name" value="HTH_ASNC"/>
    <property type="match status" value="1"/>
</dbReference>
<dbReference type="InterPro" id="IPR040523">
    <property type="entry name" value="AsnC_trans_reg2"/>
</dbReference>
<dbReference type="InterPro" id="IPR050684">
    <property type="entry name" value="HTH-Siroheme_Decarb"/>
</dbReference>
<dbReference type="Pfam" id="PF22451">
    <property type="entry name" value="NirdL-like_HTH"/>
    <property type="match status" value="1"/>
</dbReference>